<evidence type="ECO:0000256" key="2">
    <source>
        <dbReference type="ARBA" id="ARBA00029447"/>
    </source>
</evidence>
<dbReference type="GO" id="GO:0004888">
    <property type="term" value="F:transmembrane signaling receptor activity"/>
    <property type="evidence" value="ECO:0007669"/>
    <property type="project" value="InterPro"/>
</dbReference>
<dbReference type="GO" id="GO:0006935">
    <property type="term" value="P:chemotaxis"/>
    <property type="evidence" value="ECO:0007669"/>
    <property type="project" value="UniProtKB-KW"/>
</dbReference>
<dbReference type="PRINTS" id="PR00260">
    <property type="entry name" value="CHEMTRNSDUCR"/>
</dbReference>
<dbReference type="Proteomes" id="UP000476055">
    <property type="component" value="Unassembled WGS sequence"/>
</dbReference>
<dbReference type="InterPro" id="IPR004090">
    <property type="entry name" value="Chemotax_Me-accpt_rcpt"/>
</dbReference>
<dbReference type="Pfam" id="PF10114">
    <property type="entry name" value="PocR"/>
    <property type="match status" value="1"/>
</dbReference>
<gene>
    <name evidence="5" type="ORF">FYJ59_12270</name>
</gene>
<dbReference type="SUPFAM" id="SSF58104">
    <property type="entry name" value="Methyl-accepting chemotaxis protein (MCP) signaling domain"/>
    <property type="match status" value="1"/>
</dbReference>
<sequence>MKIQDFCDMNKFEQIMKNWASSTGLATVAVGADGKYISDCYNFTEFCIDLTRGSAEGKKRCEQCDREGHGVYPCHAGLVDFGIPITLEDGTVLGSIIGGQVLPENPDEEKFRQTARELGIDEDKYIKALKKVNVKTKEQIDASAELLGDVINMFVRSSYAHRRNTNLVGELKGGIADAAQQIAEAEDRTKEIDGYSKRQQILALNASIEAARAGDQGKGFAVVATEVQKLARDMATSSEAIKKILGQLSHTINNLNQ</sequence>
<name>A0A6L5YKQ4_9FIRM</name>
<evidence type="ECO:0000256" key="3">
    <source>
        <dbReference type="PROSITE-ProRule" id="PRU00284"/>
    </source>
</evidence>
<proteinExistence type="inferred from homology"/>
<dbReference type="GO" id="GO:0007165">
    <property type="term" value="P:signal transduction"/>
    <property type="evidence" value="ECO:0007669"/>
    <property type="project" value="UniProtKB-KW"/>
</dbReference>
<dbReference type="Pfam" id="PF00015">
    <property type="entry name" value="MCPsignal"/>
    <property type="match status" value="1"/>
</dbReference>
<dbReference type="PROSITE" id="PS50111">
    <property type="entry name" value="CHEMOTAXIS_TRANSDUC_2"/>
    <property type="match status" value="1"/>
</dbReference>
<evidence type="ECO:0000256" key="1">
    <source>
        <dbReference type="ARBA" id="ARBA00022500"/>
    </source>
</evidence>
<dbReference type="InterPro" id="IPR051310">
    <property type="entry name" value="MCP_chemotaxis"/>
</dbReference>
<comment type="caution">
    <text evidence="5">The sequence shown here is derived from an EMBL/GenBank/DDBJ whole genome shotgun (WGS) entry which is preliminary data.</text>
</comment>
<dbReference type="Gene3D" id="1.10.287.950">
    <property type="entry name" value="Methyl-accepting chemotaxis protein"/>
    <property type="match status" value="1"/>
</dbReference>
<evidence type="ECO:0000313" key="5">
    <source>
        <dbReference type="EMBL" id="MST58996.1"/>
    </source>
</evidence>
<dbReference type="GO" id="GO:0005886">
    <property type="term" value="C:plasma membrane"/>
    <property type="evidence" value="ECO:0007669"/>
    <property type="project" value="TreeGrafter"/>
</dbReference>
<organism evidence="5 6">
    <name type="scientific">Waltera intestinalis</name>
    <dbReference type="NCBI Taxonomy" id="2606635"/>
    <lineage>
        <taxon>Bacteria</taxon>
        <taxon>Bacillati</taxon>
        <taxon>Bacillota</taxon>
        <taxon>Clostridia</taxon>
        <taxon>Lachnospirales</taxon>
        <taxon>Lachnospiraceae</taxon>
        <taxon>Waltera</taxon>
    </lineage>
</organism>
<protein>
    <submittedName>
        <fullName evidence="5">Chemotaxis protein</fullName>
    </submittedName>
</protein>
<comment type="similarity">
    <text evidence="2">Belongs to the methyl-accepting chemotaxis (MCP) protein family.</text>
</comment>
<feature type="domain" description="Methyl-accepting transducer" evidence="4">
    <location>
        <begin position="175"/>
        <end position="257"/>
    </location>
</feature>
<reference evidence="5 6" key="1">
    <citation type="submission" date="2019-08" db="EMBL/GenBank/DDBJ databases">
        <title>In-depth cultivation of the pig gut microbiome towards novel bacterial diversity and tailored functional studies.</title>
        <authorList>
            <person name="Wylensek D."/>
            <person name="Hitch T.C.A."/>
            <person name="Clavel T."/>
        </authorList>
    </citation>
    <scope>NUCLEOTIDE SEQUENCE [LARGE SCALE GENOMIC DNA]</scope>
    <source>
        <strain evidence="5 6">WCA3-601-WT-6H</strain>
    </source>
</reference>
<accession>A0A6L5YKQ4</accession>
<keyword evidence="3" id="KW-0807">Transducer</keyword>
<dbReference type="RefSeq" id="WP_154497828.1">
    <property type="nucleotide sequence ID" value="NZ_VUMU01000018.1"/>
</dbReference>
<evidence type="ECO:0000259" key="4">
    <source>
        <dbReference type="PROSITE" id="PS50111"/>
    </source>
</evidence>
<dbReference type="InterPro" id="IPR018771">
    <property type="entry name" value="PocR_dom"/>
</dbReference>
<evidence type="ECO:0000313" key="6">
    <source>
        <dbReference type="Proteomes" id="UP000476055"/>
    </source>
</evidence>
<dbReference type="AlphaFoldDB" id="A0A6L5YKQ4"/>
<dbReference type="PANTHER" id="PTHR43531:SF11">
    <property type="entry name" value="METHYL-ACCEPTING CHEMOTAXIS PROTEIN 3"/>
    <property type="match status" value="1"/>
</dbReference>
<keyword evidence="1" id="KW-0145">Chemotaxis</keyword>
<dbReference type="InterPro" id="IPR004089">
    <property type="entry name" value="MCPsignal_dom"/>
</dbReference>
<dbReference type="PANTHER" id="PTHR43531">
    <property type="entry name" value="PROTEIN ICFG"/>
    <property type="match status" value="1"/>
</dbReference>
<dbReference type="EMBL" id="VUMU01000018">
    <property type="protein sequence ID" value="MST58996.1"/>
    <property type="molecule type" value="Genomic_DNA"/>
</dbReference>
<keyword evidence="6" id="KW-1185">Reference proteome</keyword>